<dbReference type="RefSeq" id="WP_407591967.1">
    <property type="nucleotide sequence ID" value="NZ_JBHDIY010000002.1"/>
</dbReference>
<organism evidence="1 2">
    <name type="scientific">Tateyamaria armeniaca</name>
    <dbReference type="NCBI Taxonomy" id="2518930"/>
    <lineage>
        <taxon>Bacteria</taxon>
        <taxon>Pseudomonadati</taxon>
        <taxon>Pseudomonadota</taxon>
        <taxon>Alphaproteobacteria</taxon>
        <taxon>Rhodobacterales</taxon>
        <taxon>Roseobacteraceae</taxon>
        <taxon>Tateyamaria</taxon>
    </lineage>
</organism>
<proteinExistence type="predicted"/>
<gene>
    <name evidence="1" type="ORF">ACERZ8_09535</name>
</gene>
<reference evidence="1 2" key="1">
    <citation type="submission" date="2024-08" db="EMBL/GenBank/DDBJ databases">
        <title>Tateyamaria sp. nov., isolated from marine algae.</title>
        <authorList>
            <person name="Choi B.J."/>
            <person name="Kim J.M."/>
            <person name="Lee J.K."/>
            <person name="Choi D.G."/>
            <person name="Bayburt H."/>
            <person name="Baek J.H."/>
            <person name="Han D.M."/>
            <person name="Jeon C.O."/>
        </authorList>
    </citation>
    <scope>NUCLEOTIDE SEQUENCE [LARGE SCALE GENOMIC DNA]</scope>
    <source>
        <strain evidence="1 2">KMU-156</strain>
    </source>
</reference>
<dbReference type="Proteomes" id="UP001627408">
    <property type="component" value="Unassembled WGS sequence"/>
</dbReference>
<evidence type="ECO:0000313" key="1">
    <source>
        <dbReference type="EMBL" id="MFL4470096.1"/>
    </source>
</evidence>
<sequence length="74" mass="7802">MSIKINRIKLRIPAGMAGTPEGFARSFAARLAQQTSTASAPLDTVRVRVPQTKGDPAGTVARAVGRAIQNRGKD</sequence>
<protein>
    <submittedName>
        <fullName evidence="1">Uncharacterized protein</fullName>
    </submittedName>
</protein>
<accession>A0ABW8UVX2</accession>
<name>A0ABW8UVX2_9RHOB</name>
<dbReference type="EMBL" id="JBHDIY010000002">
    <property type="protein sequence ID" value="MFL4470096.1"/>
    <property type="molecule type" value="Genomic_DNA"/>
</dbReference>
<evidence type="ECO:0000313" key="2">
    <source>
        <dbReference type="Proteomes" id="UP001627408"/>
    </source>
</evidence>
<comment type="caution">
    <text evidence="1">The sequence shown here is derived from an EMBL/GenBank/DDBJ whole genome shotgun (WGS) entry which is preliminary data.</text>
</comment>
<keyword evidence="2" id="KW-1185">Reference proteome</keyword>